<accession>A0AAD4LHD1</accession>
<organism evidence="7 8">
    <name type="scientific">Lactarius akahatsu</name>
    <dbReference type="NCBI Taxonomy" id="416441"/>
    <lineage>
        <taxon>Eukaryota</taxon>
        <taxon>Fungi</taxon>
        <taxon>Dikarya</taxon>
        <taxon>Basidiomycota</taxon>
        <taxon>Agaricomycotina</taxon>
        <taxon>Agaricomycetes</taxon>
        <taxon>Russulales</taxon>
        <taxon>Russulaceae</taxon>
        <taxon>Lactarius</taxon>
    </lineage>
</organism>
<evidence type="ECO:0000256" key="2">
    <source>
        <dbReference type="ARBA" id="ARBA00022692"/>
    </source>
</evidence>
<evidence type="ECO:0000256" key="1">
    <source>
        <dbReference type="ARBA" id="ARBA00004141"/>
    </source>
</evidence>
<feature type="transmembrane region" description="Helical" evidence="5">
    <location>
        <begin position="254"/>
        <end position="274"/>
    </location>
</feature>
<evidence type="ECO:0000256" key="4">
    <source>
        <dbReference type="ARBA" id="ARBA00023136"/>
    </source>
</evidence>
<dbReference type="GO" id="GO:0016020">
    <property type="term" value="C:membrane"/>
    <property type="evidence" value="ECO:0007669"/>
    <property type="project" value="UniProtKB-SubCell"/>
</dbReference>
<reference evidence="7" key="1">
    <citation type="submission" date="2022-01" db="EMBL/GenBank/DDBJ databases">
        <title>Comparative genomics reveals a dynamic genome evolution in the ectomycorrhizal milk-cap (Lactarius) mushrooms.</title>
        <authorList>
            <consortium name="DOE Joint Genome Institute"/>
            <person name="Lebreton A."/>
            <person name="Tang N."/>
            <person name="Kuo A."/>
            <person name="LaButti K."/>
            <person name="Drula E."/>
            <person name="Barry K."/>
            <person name="Clum A."/>
            <person name="Lipzen A."/>
            <person name="Mousain D."/>
            <person name="Ng V."/>
            <person name="Wang R."/>
            <person name="Wang X."/>
            <person name="Dai Y."/>
            <person name="Henrissat B."/>
            <person name="Grigoriev I.V."/>
            <person name="Guerin-Laguette A."/>
            <person name="Yu F."/>
            <person name="Martin F.M."/>
        </authorList>
    </citation>
    <scope>NUCLEOTIDE SEQUENCE</scope>
    <source>
        <strain evidence="7">QP</strain>
    </source>
</reference>
<protein>
    <submittedName>
        <fullName evidence="7">PAP2 superfamily-domain-containing protein</fullName>
    </submittedName>
</protein>
<sequence length="384" mass="43144">MTSAPPLVQPFTNDSHLNDQASALGIFIEPLVVVSLLAAGVIINRRPLSPVSRDYSPIPSPTFSPTSHTRHSSLRFFKPWDTSRYANNWVSATLYRFPFILEVFYWGLTYWVYQIARAVSAVLFIDDGTVDIARRHAIQLLEFERRIGIQWENKVQDTIMQHAWALSALNRIYSFIHIPATIAFLAYFYHTQPFRVYAPVRRTMALANLLAFVVFTLWPCMPPRLLPAAYSFVDTVHKHGAGSVWTTNKFCNPLAAMPSLHFGYSLIVGVALCAHPPTAQQHRRAHPHPLRALFLLYPALILLAIVATANHYLLDAVAGLVVVALARYANAALVPLLALENAVFRLLHIHKPSPAHLVESQSVQDVLPRFAEDALKHPEDYYAA</sequence>
<feature type="domain" description="Inositolphosphotransferase Aur1/Ipt1" evidence="6">
    <location>
        <begin position="139"/>
        <end position="327"/>
    </location>
</feature>
<feature type="transmembrane region" description="Helical" evidence="5">
    <location>
        <begin position="20"/>
        <end position="43"/>
    </location>
</feature>
<dbReference type="InterPro" id="IPR052185">
    <property type="entry name" value="IPC_Synthase-Related"/>
</dbReference>
<evidence type="ECO:0000256" key="3">
    <source>
        <dbReference type="ARBA" id="ARBA00022989"/>
    </source>
</evidence>
<keyword evidence="4 5" id="KW-0472">Membrane</keyword>
<feature type="transmembrane region" description="Helical" evidence="5">
    <location>
        <begin position="320"/>
        <end position="339"/>
    </location>
</feature>
<evidence type="ECO:0000259" key="6">
    <source>
        <dbReference type="Pfam" id="PF14378"/>
    </source>
</evidence>
<keyword evidence="8" id="KW-1185">Reference proteome</keyword>
<comment type="subcellular location">
    <subcellularLocation>
        <location evidence="1">Membrane</location>
        <topology evidence="1">Multi-pass membrane protein</topology>
    </subcellularLocation>
</comment>
<dbReference type="PANTHER" id="PTHR31310:SF7">
    <property type="entry name" value="PA-PHOSPHATASE RELATED-FAMILY PROTEIN DDB_G0268928"/>
    <property type="match status" value="1"/>
</dbReference>
<comment type="caution">
    <text evidence="7">The sequence shown here is derived from an EMBL/GenBank/DDBJ whole genome shotgun (WGS) entry which is preliminary data.</text>
</comment>
<evidence type="ECO:0000313" key="7">
    <source>
        <dbReference type="EMBL" id="KAH8990875.1"/>
    </source>
</evidence>
<dbReference type="CDD" id="cd03386">
    <property type="entry name" value="PAP2_Aur1_like"/>
    <property type="match status" value="1"/>
</dbReference>
<evidence type="ECO:0000313" key="8">
    <source>
        <dbReference type="Proteomes" id="UP001201163"/>
    </source>
</evidence>
<dbReference type="InterPro" id="IPR026841">
    <property type="entry name" value="Aur1/Ipt1"/>
</dbReference>
<proteinExistence type="predicted"/>
<gene>
    <name evidence="7" type="ORF">EDB92DRAFT_2088403</name>
</gene>
<evidence type="ECO:0000256" key="5">
    <source>
        <dbReference type="SAM" id="Phobius"/>
    </source>
</evidence>
<keyword evidence="3 5" id="KW-1133">Transmembrane helix</keyword>
<feature type="transmembrane region" description="Helical" evidence="5">
    <location>
        <begin position="172"/>
        <end position="190"/>
    </location>
</feature>
<name>A0AAD4LHD1_9AGAM</name>
<dbReference type="Proteomes" id="UP001201163">
    <property type="component" value="Unassembled WGS sequence"/>
</dbReference>
<dbReference type="AlphaFoldDB" id="A0AAD4LHD1"/>
<feature type="transmembrane region" description="Helical" evidence="5">
    <location>
        <begin position="294"/>
        <end position="314"/>
    </location>
</feature>
<feature type="transmembrane region" description="Helical" evidence="5">
    <location>
        <begin position="202"/>
        <end position="218"/>
    </location>
</feature>
<dbReference type="Pfam" id="PF14378">
    <property type="entry name" value="PAP2_3"/>
    <property type="match status" value="1"/>
</dbReference>
<dbReference type="PANTHER" id="PTHR31310">
    <property type="match status" value="1"/>
</dbReference>
<keyword evidence="2 5" id="KW-0812">Transmembrane</keyword>
<dbReference type="EMBL" id="JAKELL010000029">
    <property type="protein sequence ID" value="KAH8990875.1"/>
    <property type="molecule type" value="Genomic_DNA"/>
</dbReference>
<feature type="transmembrane region" description="Helical" evidence="5">
    <location>
        <begin position="94"/>
        <end position="113"/>
    </location>
</feature>